<proteinExistence type="predicted"/>
<organism evidence="2 3">
    <name type="scientific">Microbacterium alkaliflavum</name>
    <dbReference type="NCBI Taxonomy" id="3248839"/>
    <lineage>
        <taxon>Bacteria</taxon>
        <taxon>Bacillati</taxon>
        <taxon>Actinomycetota</taxon>
        <taxon>Actinomycetes</taxon>
        <taxon>Micrococcales</taxon>
        <taxon>Microbacteriaceae</taxon>
        <taxon>Microbacterium</taxon>
    </lineage>
</organism>
<dbReference type="RefSeq" id="WP_397557446.1">
    <property type="nucleotide sequence ID" value="NZ_JBIQWL010000006.1"/>
</dbReference>
<keyword evidence="3" id="KW-1185">Reference proteome</keyword>
<sequence>MKRPTMRAVEPEPRLTGGRSRGIPGLIALMTVTVMVATTAGCSAPASSSEARVADPTPAPAPDPARTADLDAAQAMAAAFADHDVGAAAQYLAPDAELWDGWIRHWERDSAWSVEVAMEPCVEMTPTSWATEFTCPFAMHLMGSREVGAGPFLGNALTVRVADGKVLSAHRKMPSDTNGLAEHLDSVYAWLEANHPADVAFLGTDELAVAEDRWPGWLELWTQYLAEYIAATGES</sequence>
<protein>
    <recommendedName>
        <fullName evidence="4">SnoaL-like domain-containing protein</fullName>
    </recommendedName>
</protein>
<reference evidence="2 3" key="1">
    <citation type="submission" date="2024-09" db="EMBL/GenBank/DDBJ databases">
        <authorList>
            <person name="Pan X."/>
        </authorList>
    </citation>
    <scope>NUCLEOTIDE SEQUENCE [LARGE SCALE GENOMIC DNA]</scope>
    <source>
        <strain evidence="2 3">B2969</strain>
    </source>
</reference>
<evidence type="ECO:0000256" key="1">
    <source>
        <dbReference type="SAM" id="MobiDB-lite"/>
    </source>
</evidence>
<feature type="region of interest" description="Disordered" evidence="1">
    <location>
        <begin position="1"/>
        <end position="20"/>
    </location>
</feature>
<evidence type="ECO:0000313" key="3">
    <source>
        <dbReference type="Proteomes" id="UP001610861"/>
    </source>
</evidence>
<evidence type="ECO:0008006" key="4">
    <source>
        <dbReference type="Google" id="ProtNLM"/>
    </source>
</evidence>
<gene>
    <name evidence="2" type="ORF">ACH3VR_16670</name>
</gene>
<evidence type="ECO:0000313" key="2">
    <source>
        <dbReference type="EMBL" id="MFH8252001.1"/>
    </source>
</evidence>
<feature type="region of interest" description="Disordered" evidence="1">
    <location>
        <begin position="45"/>
        <end position="66"/>
    </location>
</feature>
<dbReference type="EMBL" id="JBIQWL010000006">
    <property type="protein sequence ID" value="MFH8252001.1"/>
    <property type="molecule type" value="Genomic_DNA"/>
</dbReference>
<dbReference type="Proteomes" id="UP001610861">
    <property type="component" value="Unassembled WGS sequence"/>
</dbReference>
<comment type="caution">
    <text evidence="2">The sequence shown here is derived from an EMBL/GenBank/DDBJ whole genome shotgun (WGS) entry which is preliminary data.</text>
</comment>
<name>A0ABW7QBG4_9MICO</name>
<accession>A0ABW7QBG4</accession>